<feature type="compositionally biased region" description="Low complexity" evidence="1">
    <location>
        <begin position="81"/>
        <end position="90"/>
    </location>
</feature>
<feature type="region of interest" description="Disordered" evidence="1">
    <location>
        <begin position="182"/>
        <end position="218"/>
    </location>
</feature>
<dbReference type="EMBL" id="JNBY01000078">
    <property type="protein sequence ID" value="KDN85786.1"/>
    <property type="molecule type" value="Genomic_DNA"/>
</dbReference>
<organism evidence="2 3">
    <name type="scientific">Kitasatospora cheerisanensis KCTC 2395</name>
    <dbReference type="NCBI Taxonomy" id="1348663"/>
    <lineage>
        <taxon>Bacteria</taxon>
        <taxon>Bacillati</taxon>
        <taxon>Actinomycetota</taxon>
        <taxon>Actinomycetes</taxon>
        <taxon>Kitasatosporales</taxon>
        <taxon>Streptomycetaceae</taxon>
        <taxon>Kitasatospora</taxon>
    </lineage>
</organism>
<dbReference type="Gene3D" id="1.20.58.480">
    <property type="match status" value="1"/>
</dbReference>
<dbReference type="GO" id="GO:0020037">
    <property type="term" value="F:heme binding"/>
    <property type="evidence" value="ECO:0007669"/>
    <property type="project" value="InterPro"/>
</dbReference>
<accession>A0A066Z622</accession>
<dbReference type="PANTHER" id="PTHR10138">
    <property type="entry name" value="TRYPTOPHAN 2,3-DIOXYGENASE"/>
    <property type="match status" value="1"/>
</dbReference>
<dbReference type="PANTHER" id="PTHR10138:SF0">
    <property type="entry name" value="TRYPTOPHAN 2,3-DIOXYGENASE"/>
    <property type="match status" value="1"/>
</dbReference>
<dbReference type="GO" id="GO:0019441">
    <property type="term" value="P:L-tryptophan catabolic process to kynurenine"/>
    <property type="evidence" value="ECO:0007669"/>
    <property type="project" value="InterPro"/>
</dbReference>
<dbReference type="eggNOG" id="COG3483">
    <property type="taxonomic scope" value="Bacteria"/>
</dbReference>
<protein>
    <recommendedName>
        <fullName evidence="4">Tryptophan 2,3-dioxygenase</fullName>
    </recommendedName>
</protein>
<comment type="caution">
    <text evidence="2">The sequence shown here is derived from an EMBL/GenBank/DDBJ whole genome shotgun (WGS) entry which is preliminary data.</text>
</comment>
<dbReference type="GO" id="GO:0046872">
    <property type="term" value="F:metal ion binding"/>
    <property type="evidence" value="ECO:0007669"/>
    <property type="project" value="InterPro"/>
</dbReference>
<dbReference type="Proteomes" id="UP000027178">
    <property type="component" value="Unassembled WGS sequence"/>
</dbReference>
<dbReference type="PATRIC" id="fig|1348663.4.peg.2365"/>
<keyword evidence="3" id="KW-1185">Reference proteome</keyword>
<evidence type="ECO:0000313" key="3">
    <source>
        <dbReference type="Proteomes" id="UP000027178"/>
    </source>
</evidence>
<dbReference type="InterPro" id="IPR004981">
    <property type="entry name" value="Trp_2_3_dOase"/>
</dbReference>
<dbReference type="InterPro" id="IPR037217">
    <property type="entry name" value="Trp/Indoleamine_2_3_dOase-like"/>
</dbReference>
<feature type="compositionally biased region" description="Low complexity" evidence="1">
    <location>
        <begin position="112"/>
        <end position="121"/>
    </location>
</feature>
<feature type="compositionally biased region" description="Low complexity" evidence="1">
    <location>
        <begin position="187"/>
        <end position="213"/>
    </location>
</feature>
<dbReference type="AlphaFoldDB" id="A0A066Z622"/>
<dbReference type="GO" id="GO:0019442">
    <property type="term" value="P:L-tryptophan catabolic process to acetyl-CoA"/>
    <property type="evidence" value="ECO:0007669"/>
    <property type="project" value="TreeGrafter"/>
</dbReference>
<dbReference type="Pfam" id="PF03301">
    <property type="entry name" value="Trp_dioxygenase"/>
    <property type="match status" value="1"/>
</dbReference>
<sequence length="299" mass="32173">MQAAAPHNGGARRTPERAEPGGTGHDRADPPAQPAVRRRAGARRDHPVRPVRAPVGTALAPAAPQRGALGVRVHRHHPGDGAAVRPAAPRLGRRPRRAPRGRPADRRRRAAPRAAHPGRAGLVLGPAGRHDARRVQLLPAGARRGLRLPVLGVPAAGVPARQQEREPADHVPGLPRRVRRAVRRAAHPQPVRRGAGRAGPARPGDTGRPAAARRQPDDAVEAAWRTVYTDPEFADLARLGEALLDTAERVTRWRQRHYSAVKRTMGGKPGTGGSSGLSWLKHSADQDVFPELWSVRNEL</sequence>
<evidence type="ECO:0008006" key="4">
    <source>
        <dbReference type="Google" id="ProtNLM"/>
    </source>
</evidence>
<dbReference type="SUPFAM" id="SSF140959">
    <property type="entry name" value="Indolic compounds 2,3-dioxygenase-like"/>
    <property type="match status" value="1"/>
</dbReference>
<evidence type="ECO:0000313" key="2">
    <source>
        <dbReference type="EMBL" id="KDN85786.1"/>
    </source>
</evidence>
<name>A0A066Z622_9ACTN</name>
<dbReference type="HOGENOM" id="CLU_929936_0_0_11"/>
<evidence type="ECO:0000256" key="1">
    <source>
        <dbReference type="SAM" id="MobiDB-lite"/>
    </source>
</evidence>
<gene>
    <name evidence="2" type="ORF">KCH_24440</name>
</gene>
<proteinExistence type="predicted"/>
<dbReference type="GO" id="GO:0004833">
    <property type="term" value="F:L-tryptophan 2,3-dioxygenase activity"/>
    <property type="evidence" value="ECO:0007669"/>
    <property type="project" value="InterPro"/>
</dbReference>
<reference evidence="2 3" key="1">
    <citation type="submission" date="2014-05" db="EMBL/GenBank/DDBJ databases">
        <title>Draft Genome Sequence of Kitasatospora cheerisanensis KCTC 2395.</title>
        <authorList>
            <person name="Nam D.H."/>
        </authorList>
    </citation>
    <scope>NUCLEOTIDE SEQUENCE [LARGE SCALE GENOMIC DNA]</scope>
    <source>
        <strain evidence="2 3">KCTC 2395</strain>
    </source>
</reference>
<feature type="compositionally biased region" description="Basic and acidic residues" evidence="1">
    <location>
        <begin position="13"/>
        <end position="29"/>
    </location>
</feature>
<feature type="region of interest" description="Disordered" evidence="1">
    <location>
        <begin position="1"/>
        <end position="125"/>
    </location>
</feature>
<feature type="compositionally biased region" description="Basic residues" evidence="1">
    <location>
        <begin position="91"/>
        <end position="111"/>
    </location>
</feature>